<dbReference type="SUPFAM" id="SSF54373">
    <property type="entry name" value="FAD-linked reductases, C-terminal domain"/>
    <property type="match status" value="1"/>
</dbReference>
<dbReference type="PIRSF" id="PIRSF000137">
    <property type="entry name" value="Alcohol_oxidase"/>
    <property type="match status" value="1"/>
</dbReference>
<feature type="disulfide bond" evidence="13">
    <location>
        <begin position="455"/>
        <end position="506"/>
    </location>
</feature>
<dbReference type="Gene3D" id="3.50.50.60">
    <property type="entry name" value="FAD/NAD(P)-binding domain"/>
    <property type="match status" value="1"/>
</dbReference>
<dbReference type="InterPro" id="IPR000172">
    <property type="entry name" value="GMC_OxRdtase_N"/>
</dbReference>
<feature type="binding site" evidence="12">
    <location>
        <begin position="554"/>
        <end position="555"/>
    </location>
    <ligand>
        <name>FAD</name>
        <dbReference type="ChEBI" id="CHEBI:57692"/>
    </ligand>
</feature>
<comment type="subunit">
    <text evidence="4">Monomer.</text>
</comment>
<evidence type="ECO:0000256" key="7">
    <source>
        <dbReference type="ARBA" id="ARBA00022729"/>
    </source>
</evidence>
<proteinExistence type="inferred from homology"/>
<dbReference type="GO" id="GO:0050660">
    <property type="term" value="F:flavin adenine dinucleotide binding"/>
    <property type="evidence" value="ECO:0007669"/>
    <property type="project" value="InterPro"/>
</dbReference>
<evidence type="ECO:0000256" key="11">
    <source>
        <dbReference type="ARBA" id="ARBA00023239"/>
    </source>
</evidence>
<keyword evidence="10" id="KW-0325">Glycoprotein</keyword>
<keyword evidence="11 15" id="KW-0456">Lyase</keyword>
<comment type="similarity">
    <text evidence="3">Belongs to the GMC oxidoreductase family.</text>
</comment>
<evidence type="ECO:0000313" key="15">
    <source>
        <dbReference type="EMBL" id="KAB2600202.1"/>
    </source>
</evidence>
<gene>
    <name evidence="15" type="ORF">D8674_010473</name>
</gene>
<dbReference type="PROSITE" id="PS00624">
    <property type="entry name" value="GMC_OXRED_2"/>
    <property type="match status" value="1"/>
</dbReference>
<keyword evidence="8 12" id="KW-0274">FAD</keyword>
<evidence type="ECO:0000256" key="12">
    <source>
        <dbReference type="PIRSR" id="PIRSR000137-2"/>
    </source>
</evidence>
<organism evidence="15 16">
    <name type="scientific">Pyrus ussuriensis x Pyrus communis</name>
    <dbReference type="NCBI Taxonomy" id="2448454"/>
    <lineage>
        <taxon>Eukaryota</taxon>
        <taxon>Viridiplantae</taxon>
        <taxon>Streptophyta</taxon>
        <taxon>Embryophyta</taxon>
        <taxon>Tracheophyta</taxon>
        <taxon>Spermatophyta</taxon>
        <taxon>Magnoliopsida</taxon>
        <taxon>eudicotyledons</taxon>
        <taxon>Gunneridae</taxon>
        <taxon>Pentapetalae</taxon>
        <taxon>rosids</taxon>
        <taxon>fabids</taxon>
        <taxon>Rosales</taxon>
        <taxon>Rosaceae</taxon>
        <taxon>Amygdaloideae</taxon>
        <taxon>Maleae</taxon>
        <taxon>Pyrus</taxon>
    </lineage>
</organism>
<dbReference type="PANTHER" id="PTHR45968">
    <property type="entry name" value="OSJNBA0019K04.7 PROTEIN"/>
    <property type="match status" value="1"/>
</dbReference>
<evidence type="ECO:0000256" key="5">
    <source>
        <dbReference type="ARBA" id="ARBA00013074"/>
    </source>
</evidence>
<feature type="binding site" evidence="12">
    <location>
        <position position="271"/>
    </location>
    <ligand>
        <name>FAD</name>
        <dbReference type="ChEBI" id="CHEBI:57692"/>
    </ligand>
</feature>
<reference evidence="15 16" key="1">
    <citation type="submission" date="2019-09" db="EMBL/GenBank/DDBJ databases">
        <authorList>
            <person name="Ou C."/>
        </authorList>
    </citation>
    <scope>NUCLEOTIDE SEQUENCE [LARGE SCALE GENOMIC DNA]</scope>
    <source>
        <strain evidence="15">S2</strain>
        <tissue evidence="15">Leaf</tissue>
    </source>
</reference>
<sequence length="575" mass="63324">MNNKFLAIENKTSSSKWKEKKRISDFKNMKKSTIYSILSVLHIFALHPQSEVNSFATTRDHDFRYMRFVYNANDPRLEASYDYIVIGGGTAGCPLAATLSANYSVLLLERGSIPTAYPSVLRDDGFLTTLMREDNGKTPAQKFTSEDGVPNVRGRVLGGSSMINAGFYTRADRDFFMKSGIEWNMDSVYKAYRWVEETIVFRPTMDPWQSAVAKALLEAGVGPDNGLNLDHIKGTKIGGSTFDNNGRRHGAVELLNKGDPNKLRVAVHATVEKILFFSKASSLSAIGIMYSDSDGRSHCAYVRSQGEVVLSAGAIGSPQLLQLSGIGPESYLSSLKIPVVSPHPYVGQFMYDNPRNLINILPPFPLEPSPVKIVGITSDFYIESLSGSPFSTPPFSIFPNPFNPIKVDSSFGHIVIKVPGPMSYGSLRLQSSSDVRVNPKVKFNYYAHPLDLSRCVSGMKKIGELLRTNSLKQFKAQDLPGIEGFKFLGLSLPKNQTDDVSFQTFCRSSVATFWHYQGGSIVGKVVDSSLRVLGINALRVVDASTFNFSPGANPQATLMMFGRYVGLKMLQERSA</sequence>
<keyword evidence="6" id="KW-0285">Flavoprotein</keyword>
<name>A0A5N5FG43_9ROSA</name>
<dbReference type="InterPro" id="IPR036188">
    <property type="entry name" value="FAD/NAD-bd_sf"/>
</dbReference>
<evidence type="ECO:0000256" key="8">
    <source>
        <dbReference type="ARBA" id="ARBA00022827"/>
    </source>
</evidence>
<comment type="cofactor">
    <cofactor evidence="2 12">
        <name>FAD</name>
        <dbReference type="ChEBI" id="CHEBI:57692"/>
    </cofactor>
</comment>
<evidence type="ECO:0000256" key="9">
    <source>
        <dbReference type="ARBA" id="ARBA00023157"/>
    </source>
</evidence>
<dbReference type="InterPro" id="IPR007867">
    <property type="entry name" value="GMC_OxRtase_C"/>
</dbReference>
<evidence type="ECO:0000259" key="14">
    <source>
        <dbReference type="PROSITE" id="PS00624"/>
    </source>
</evidence>
<dbReference type="InterPro" id="IPR051871">
    <property type="entry name" value="GMC_Oxidoreductase-Related"/>
</dbReference>
<dbReference type="GO" id="GO:0046593">
    <property type="term" value="F:mandelonitrile lyase activity"/>
    <property type="evidence" value="ECO:0007669"/>
    <property type="project" value="UniProtKB-EC"/>
</dbReference>
<accession>A0A5N5FG43</accession>
<reference evidence="15 16" key="3">
    <citation type="submission" date="2019-11" db="EMBL/GenBank/DDBJ databases">
        <title>A de novo genome assembly of a pear dwarfing rootstock.</title>
        <authorList>
            <person name="Wang F."/>
            <person name="Wang J."/>
            <person name="Li S."/>
            <person name="Zhang Y."/>
            <person name="Fang M."/>
            <person name="Ma L."/>
            <person name="Zhao Y."/>
            <person name="Jiang S."/>
        </authorList>
    </citation>
    <scope>NUCLEOTIDE SEQUENCE [LARGE SCALE GENOMIC DNA]</scope>
    <source>
        <strain evidence="15">S2</strain>
        <tissue evidence="15">Leaf</tissue>
    </source>
</reference>
<comment type="catalytic activity">
    <reaction evidence="1">
        <text>(R)-mandelonitrile = benzaldehyde + hydrogen cyanide</text>
        <dbReference type="Rhea" id="RHEA:18313"/>
        <dbReference type="ChEBI" id="CHEBI:17169"/>
        <dbReference type="ChEBI" id="CHEBI:18407"/>
        <dbReference type="ChEBI" id="CHEBI:18450"/>
        <dbReference type="EC" id="4.1.2.10"/>
    </reaction>
</comment>
<reference evidence="16" key="2">
    <citation type="submission" date="2019-10" db="EMBL/GenBank/DDBJ databases">
        <title>A de novo genome assembly of a pear dwarfing rootstock.</title>
        <authorList>
            <person name="Wang F."/>
            <person name="Wang J."/>
            <person name="Li S."/>
            <person name="Zhang Y."/>
            <person name="Fang M."/>
            <person name="Ma L."/>
            <person name="Zhao Y."/>
            <person name="Jiang S."/>
        </authorList>
    </citation>
    <scope>NUCLEOTIDE SEQUENCE [LARGE SCALE GENOMIC DNA]</scope>
</reference>
<evidence type="ECO:0000256" key="4">
    <source>
        <dbReference type="ARBA" id="ARBA00011245"/>
    </source>
</evidence>
<dbReference type="OrthoDB" id="269227at2759"/>
<evidence type="ECO:0000256" key="10">
    <source>
        <dbReference type="ARBA" id="ARBA00023180"/>
    </source>
</evidence>
<dbReference type="GO" id="GO:0016614">
    <property type="term" value="F:oxidoreductase activity, acting on CH-OH group of donors"/>
    <property type="evidence" value="ECO:0007669"/>
    <property type="project" value="InterPro"/>
</dbReference>
<feature type="domain" description="Glucose-methanol-choline oxidoreductase N-terminal" evidence="14">
    <location>
        <begin position="313"/>
        <end position="327"/>
    </location>
</feature>
<dbReference type="Pfam" id="PF05199">
    <property type="entry name" value="GMC_oxred_C"/>
    <property type="match status" value="1"/>
</dbReference>
<evidence type="ECO:0000256" key="1">
    <source>
        <dbReference type="ARBA" id="ARBA00001147"/>
    </source>
</evidence>
<evidence type="ECO:0000256" key="6">
    <source>
        <dbReference type="ARBA" id="ARBA00022630"/>
    </source>
</evidence>
<evidence type="ECO:0000313" key="16">
    <source>
        <dbReference type="Proteomes" id="UP000327157"/>
    </source>
</evidence>
<dbReference type="Gene3D" id="3.30.410.40">
    <property type="match status" value="1"/>
</dbReference>
<dbReference type="PANTHER" id="PTHR45968:SF23">
    <property type="entry name" value="GLUCOSE-METHANOL-CHOLINE OXIDOREDUCTASE N-TERMINAL DOMAIN-CONTAINING PROTEIN"/>
    <property type="match status" value="1"/>
</dbReference>
<feature type="binding site" evidence="12">
    <location>
        <position position="156"/>
    </location>
    <ligand>
        <name>FAD</name>
        <dbReference type="ChEBI" id="CHEBI:57692"/>
    </ligand>
</feature>
<comment type="caution">
    <text evidence="15">The sequence shown here is derived from an EMBL/GenBank/DDBJ whole genome shotgun (WGS) entry which is preliminary data.</text>
</comment>
<dbReference type="EC" id="4.1.2.10" evidence="5"/>
<dbReference type="SUPFAM" id="SSF51905">
    <property type="entry name" value="FAD/NAD(P)-binding domain"/>
    <property type="match status" value="1"/>
</dbReference>
<dbReference type="Pfam" id="PF00732">
    <property type="entry name" value="GMC_oxred_N"/>
    <property type="match status" value="1"/>
</dbReference>
<protein>
    <recommendedName>
        <fullName evidence="5">(R)-mandelonitrile lyase</fullName>
        <ecNumber evidence="5">4.1.2.10</ecNumber>
    </recommendedName>
</protein>
<feature type="binding site" evidence="12">
    <location>
        <begin position="514"/>
        <end position="515"/>
    </location>
    <ligand>
        <name>FAD</name>
        <dbReference type="ChEBI" id="CHEBI:57692"/>
    </ligand>
</feature>
<dbReference type="Proteomes" id="UP000327157">
    <property type="component" value="Chromosome 13"/>
</dbReference>
<evidence type="ECO:0000256" key="13">
    <source>
        <dbReference type="PIRSR" id="PIRSR000137-3"/>
    </source>
</evidence>
<dbReference type="EMBL" id="SMOL01000753">
    <property type="protein sequence ID" value="KAB2600202.1"/>
    <property type="molecule type" value="Genomic_DNA"/>
</dbReference>
<dbReference type="AlphaFoldDB" id="A0A5N5FG43"/>
<evidence type="ECO:0000256" key="3">
    <source>
        <dbReference type="ARBA" id="ARBA00010790"/>
    </source>
</evidence>
<dbReference type="InterPro" id="IPR012132">
    <property type="entry name" value="GMC_OxRdtase"/>
</dbReference>
<keyword evidence="7" id="KW-0732">Signal</keyword>
<keyword evidence="16" id="KW-1185">Reference proteome</keyword>
<keyword evidence="9 13" id="KW-1015">Disulfide bond</keyword>
<evidence type="ECO:0000256" key="2">
    <source>
        <dbReference type="ARBA" id="ARBA00001974"/>
    </source>
</evidence>